<sequence>MRKFVTAGVLGCAVFALGHSPALADDDDEALEPFRACGTLTDNTARLACFDQALAGAATAQAERQARRQRRRAEDFGLSAIQIEERYDREIERAERSGDADALAAAEALEPAEPEEVTSPITETLVDSTRRRVFLLENGQIWREGNNSSLRGRIRVGSIATVSRGGLGGFRLRVEGRTGFISVSRIR</sequence>
<evidence type="ECO:0000313" key="3">
    <source>
        <dbReference type="Proteomes" id="UP000564378"/>
    </source>
</evidence>
<accession>A0A842HUB6</accession>
<organism evidence="2 3">
    <name type="scientific">Parasphingopyxis marina</name>
    <dbReference type="NCBI Taxonomy" id="2761622"/>
    <lineage>
        <taxon>Bacteria</taxon>
        <taxon>Pseudomonadati</taxon>
        <taxon>Pseudomonadota</taxon>
        <taxon>Alphaproteobacteria</taxon>
        <taxon>Sphingomonadales</taxon>
        <taxon>Sphingomonadaceae</taxon>
        <taxon>Parasphingopyxis</taxon>
    </lineage>
</organism>
<dbReference type="AlphaFoldDB" id="A0A842HUB6"/>
<dbReference type="EMBL" id="JACJVJ010000001">
    <property type="protein sequence ID" value="MBC2776123.1"/>
    <property type="molecule type" value="Genomic_DNA"/>
</dbReference>
<reference evidence="2 3" key="1">
    <citation type="submission" date="2020-08" db="EMBL/GenBank/DDBJ databases">
        <title>Draft genome sequence of Parasphingopyxis sp. GrpM-11.</title>
        <authorList>
            <person name="Oh J."/>
            <person name="Roh D.-H."/>
        </authorList>
    </citation>
    <scope>NUCLEOTIDE SEQUENCE [LARGE SCALE GENOMIC DNA]</scope>
    <source>
        <strain evidence="2 3">GrpM-11</strain>
    </source>
</reference>
<dbReference type="RefSeq" id="WP_185799438.1">
    <property type="nucleotide sequence ID" value="NZ_JACJVJ010000001.1"/>
</dbReference>
<gene>
    <name evidence="2" type="ORF">H6P80_00685</name>
</gene>
<evidence type="ECO:0000313" key="2">
    <source>
        <dbReference type="EMBL" id="MBC2776123.1"/>
    </source>
</evidence>
<evidence type="ECO:0000256" key="1">
    <source>
        <dbReference type="SAM" id="SignalP"/>
    </source>
</evidence>
<feature type="chain" id="PRO_5032745620" description="SH3 domain-containing protein" evidence="1">
    <location>
        <begin position="25"/>
        <end position="187"/>
    </location>
</feature>
<keyword evidence="3" id="KW-1185">Reference proteome</keyword>
<comment type="caution">
    <text evidence="2">The sequence shown here is derived from an EMBL/GenBank/DDBJ whole genome shotgun (WGS) entry which is preliminary data.</text>
</comment>
<evidence type="ECO:0008006" key="4">
    <source>
        <dbReference type="Google" id="ProtNLM"/>
    </source>
</evidence>
<keyword evidence="1" id="KW-0732">Signal</keyword>
<dbReference type="Proteomes" id="UP000564378">
    <property type="component" value="Unassembled WGS sequence"/>
</dbReference>
<feature type="signal peptide" evidence="1">
    <location>
        <begin position="1"/>
        <end position="24"/>
    </location>
</feature>
<name>A0A842HUB6_9SPHN</name>
<protein>
    <recommendedName>
        <fullName evidence="4">SH3 domain-containing protein</fullName>
    </recommendedName>
</protein>
<proteinExistence type="predicted"/>